<evidence type="ECO:0000256" key="4">
    <source>
        <dbReference type="ARBA" id="ARBA00023163"/>
    </source>
</evidence>
<evidence type="ECO:0000259" key="8">
    <source>
        <dbReference type="PROSITE" id="PS51754"/>
    </source>
</evidence>
<evidence type="ECO:0000313" key="9">
    <source>
        <dbReference type="EMBL" id="KAH7436100.1"/>
    </source>
</evidence>
<dbReference type="AlphaFoldDB" id="A0A8T2UNF5"/>
<keyword evidence="4 6" id="KW-0804">Transcription</keyword>
<dbReference type="InterPro" id="IPR038933">
    <property type="entry name" value="Ovate"/>
</dbReference>
<accession>A0A8T2UNF5</accession>
<organism evidence="9 10">
    <name type="scientific">Ceratopteris richardii</name>
    <name type="common">Triangle waterfern</name>
    <dbReference type="NCBI Taxonomy" id="49495"/>
    <lineage>
        <taxon>Eukaryota</taxon>
        <taxon>Viridiplantae</taxon>
        <taxon>Streptophyta</taxon>
        <taxon>Embryophyta</taxon>
        <taxon>Tracheophyta</taxon>
        <taxon>Polypodiopsida</taxon>
        <taxon>Polypodiidae</taxon>
        <taxon>Polypodiales</taxon>
        <taxon>Pteridineae</taxon>
        <taxon>Pteridaceae</taxon>
        <taxon>Parkerioideae</taxon>
        <taxon>Ceratopteris</taxon>
    </lineage>
</organism>
<protein>
    <recommendedName>
        <fullName evidence="6">Transcription repressor</fullName>
    </recommendedName>
    <alternativeName>
        <fullName evidence="6">Ovate family protein</fullName>
    </alternativeName>
</protein>
<keyword evidence="3 6" id="KW-0805">Transcription regulation</keyword>
<dbReference type="InterPro" id="IPR006458">
    <property type="entry name" value="Ovate_C"/>
</dbReference>
<proteinExistence type="predicted"/>
<evidence type="ECO:0000256" key="2">
    <source>
        <dbReference type="ARBA" id="ARBA00022491"/>
    </source>
</evidence>
<comment type="caution">
    <text evidence="9">The sequence shown here is derived from an EMBL/GenBank/DDBJ whole genome shotgun (WGS) entry which is preliminary data.</text>
</comment>
<dbReference type="NCBIfam" id="TIGR01568">
    <property type="entry name" value="A_thal_3678"/>
    <property type="match status" value="1"/>
</dbReference>
<name>A0A8T2UNF5_CERRI</name>
<feature type="region of interest" description="Disordered" evidence="7">
    <location>
        <begin position="77"/>
        <end position="98"/>
    </location>
</feature>
<dbReference type="Pfam" id="PF04844">
    <property type="entry name" value="Ovate"/>
    <property type="match status" value="1"/>
</dbReference>
<dbReference type="EMBL" id="CM035410">
    <property type="protein sequence ID" value="KAH7436100.1"/>
    <property type="molecule type" value="Genomic_DNA"/>
</dbReference>
<dbReference type="PANTHER" id="PTHR33057">
    <property type="entry name" value="TRANSCRIPTION REPRESSOR OFP7-RELATED"/>
    <property type="match status" value="1"/>
</dbReference>
<sequence length="209" mass="23759">MGIVDSKMRTSNMDTHVKAGSLKRGSVRRDIRTHVHDVTMAVNAPIHSALDESRDYHDGSGALLDKQGKPFYQRDYQDVQSREGSSSKGGLEEEEPSHLKSTLQAVREKTMDPNFQKFTLQSTLVGGADLLSPIRTSQVFDSFAMVKCSYDPRHDFRESMVEMIMEKGLHTSHDMVELLQCYLTLNAEAYHDTIVKVFTEVWSEMFRHT</sequence>
<dbReference type="OrthoDB" id="1928390at2759"/>
<keyword evidence="10" id="KW-1185">Reference proteome</keyword>
<evidence type="ECO:0000256" key="1">
    <source>
        <dbReference type="ARBA" id="ARBA00004123"/>
    </source>
</evidence>
<dbReference type="GO" id="GO:0045892">
    <property type="term" value="P:negative regulation of DNA-templated transcription"/>
    <property type="evidence" value="ECO:0007669"/>
    <property type="project" value="UniProtKB-UniRule"/>
</dbReference>
<dbReference type="PROSITE" id="PS51754">
    <property type="entry name" value="OVATE"/>
    <property type="match status" value="1"/>
</dbReference>
<keyword evidence="5 6" id="KW-0539">Nucleus</keyword>
<evidence type="ECO:0000256" key="7">
    <source>
        <dbReference type="SAM" id="MobiDB-lite"/>
    </source>
</evidence>
<feature type="domain" description="OVATE" evidence="8">
    <location>
        <begin position="145"/>
        <end position="204"/>
    </location>
</feature>
<evidence type="ECO:0000256" key="6">
    <source>
        <dbReference type="RuleBase" id="RU367028"/>
    </source>
</evidence>
<gene>
    <name evidence="9" type="ORF">KP509_05G002600</name>
</gene>
<dbReference type="Proteomes" id="UP000825935">
    <property type="component" value="Chromosome 5"/>
</dbReference>
<dbReference type="PANTHER" id="PTHR33057:SF82">
    <property type="entry name" value="TRANSCRIPTION REPRESSOR OFP5"/>
    <property type="match status" value="1"/>
</dbReference>
<reference evidence="9" key="1">
    <citation type="submission" date="2021-08" db="EMBL/GenBank/DDBJ databases">
        <title>WGS assembly of Ceratopteris richardii.</title>
        <authorList>
            <person name="Marchant D.B."/>
            <person name="Chen G."/>
            <person name="Jenkins J."/>
            <person name="Shu S."/>
            <person name="Leebens-Mack J."/>
            <person name="Grimwood J."/>
            <person name="Schmutz J."/>
            <person name="Soltis P."/>
            <person name="Soltis D."/>
            <person name="Chen Z.-H."/>
        </authorList>
    </citation>
    <scope>NUCLEOTIDE SEQUENCE</scope>
    <source>
        <strain evidence="9">Whitten #5841</strain>
        <tissue evidence="9">Leaf</tissue>
    </source>
</reference>
<evidence type="ECO:0000256" key="3">
    <source>
        <dbReference type="ARBA" id="ARBA00023015"/>
    </source>
</evidence>
<comment type="function">
    <text evidence="6">Transcriptional repressor that regulates multiple aspects of plant growth and development.</text>
</comment>
<feature type="region of interest" description="Disordered" evidence="7">
    <location>
        <begin position="1"/>
        <end position="25"/>
    </location>
</feature>
<evidence type="ECO:0000256" key="5">
    <source>
        <dbReference type="ARBA" id="ARBA00023242"/>
    </source>
</evidence>
<dbReference type="GO" id="GO:0005634">
    <property type="term" value="C:nucleus"/>
    <property type="evidence" value="ECO:0007669"/>
    <property type="project" value="UniProtKB-SubCell"/>
</dbReference>
<comment type="subcellular location">
    <subcellularLocation>
        <location evidence="1 6">Nucleus</location>
    </subcellularLocation>
</comment>
<evidence type="ECO:0000313" key="10">
    <source>
        <dbReference type="Proteomes" id="UP000825935"/>
    </source>
</evidence>
<keyword evidence="2 6" id="KW-0678">Repressor</keyword>